<dbReference type="EMBL" id="CP009248">
    <property type="protein sequence ID" value="APT90059.1"/>
    <property type="molecule type" value="Genomic_DNA"/>
</dbReference>
<dbReference type="OrthoDB" id="9806395at2"/>
<accession>A0A1L7CW10</accession>
<name>A0A1L7CW10_9CORY</name>
<dbReference type="KEGG" id="csph:CSPHI_02040"/>
<evidence type="ECO:0000313" key="2">
    <source>
        <dbReference type="EMBL" id="APT90059.1"/>
    </source>
</evidence>
<dbReference type="RefSeq" id="WP_075691268.1">
    <property type="nucleotide sequence ID" value="NZ_CP009248.1"/>
</dbReference>
<feature type="domain" description="VWFA" evidence="1">
    <location>
        <begin position="12"/>
        <end position="191"/>
    </location>
</feature>
<dbReference type="Proteomes" id="UP000185469">
    <property type="component" value="Chromosome"/>
</dbReference>
<dbReference type="STRING" id="1437874.CSPHI_02040"/>
<sequence>MDNLEPKGNILPIYFVADESGSMGPDIDHLNQGLMSLLEEIQLQPFAASNVRFSIIGFDEEARLYLTNADLRYIDTMPTLVARTTTYFSTAFELLTLQIPDDIAALKAEGYRVNRPAVFLLTDGYPMPDDPWQQALQALMALPGHPNILAFGIGDADPATIAEMASRQNFAFKAAEGADTGKMLAEFMSSLTQSVISSGSAVANGQPQLLPEIPDDFLSIDVDEV</sequence>
<organism evidence="2 3">
    <name type="scientific">Corynebacterium sphenisci DSM 44792</name>
    <dbReference type="NCBI Taxonomy" id="1437874"/>
    <lineage>
        <taxon>Bacteria</taxon>
        <taxon>Bacillati</taxon>
        <taxon>Actinomycetota</taxon>
        <taxon>Actinomycetes</taxon>
        <taxon>Mycobacteriales</taxon>
        <taxon>Corynebacteriaceae</taxon>
        <taxon>Corynebacterium</taxon>
    </lineage>
</organism>
<keyword evidence="3" id="KW-1185">Reference proteome</keyword>
<dbReference type="SMART" id="SM00327">
    <property type="entry name" value="VWA"/>
    <property type="match status" value="1"/>
</dbReference>
<protein>
    <recommendedName>
        <fullName evidence="1">VWFA domain-containing protein</fullName>
    </recommendedName>
</protein>
<proteinExistence type="predicted"/>
<dbReference type="InterPro" id="IPR036465">
    <property type="entry name" value="vWFA_dom_sf"/>
</dbReference>
<gene>
    <name evidence="2" type="ORF">CSPHI_02040</name>
</gene>
<dbReference type="Pfam" id="PF00092">
    <property type="entry name" value="VWA"/>
    <property type="match status" value="1"/>
</dbReference>
<reference evidence="2 3" key="1">
    <citation type="submission" date="2014-08" db="EMBL/GenBank/DDBJ databases">
        <title>Complete genome sequence of Corynebacterium sphenisci CECT 5990(T) (=DSM 44792(T)), isolated from healthy wild penguins.</title>
        <authorList>
            <person name="Ruckert C."/>
            <person name="Albersmeier A."/>
            <person name="Winkler A."/>
            <person name="Kalinowski J."/>
        </authorList>
    </citation>
    <scope>NUCLEOTIDE SEQUENCE [LARGE SCALE GENOMIC DNA]</scope>
    <source>
        <strain evidence="2 3">DSM 44792</strain>
    </source>
</reference>
<dbReference type="InterPro" id="IPR002035">
    <property type="entry name" value="VWF_A"/>
</dbReference>
<dbReference type="AlphaFoldDB" id="A0A1L7CW10"/>
<dbReference type="SUPFAM" id="SSF53300">
    <property type="entry name" value="vWA-like"/>
    <property type="match status" value="1"/>
</dbReference>
<evidence type="ECO:0000313" key="3">
    <source>
        <dbReference type="Proteomes" id="UP000185469"/>
    </source>
</evidence>
<dbReference type="Gene3D" id="3.40.50.410">
    <property type="entry name" value="von Willebrand factor, type A domain"/>
    <property type="match status" value="1"/>
</dbReference>
<dbReference type="PROSITE" id="PS50234">
    <property type="entry name" value="VWFA"/>
    <property type="match status" value="1"/>
</dbReference>
<evidence type="ECO:0000259" key="1">
    <source>
        <dbReference type="PROSITE" id="PS50234"/>
    </source>
</evidence>